<evidence type="ECO:0000259" key="1">
    <source>
        <dbReference type="Pfam" id="PF04326"/>
    </source>
</evidence>
<dbReference type="Pfam" id="PF04326">
    <property type="entry name" value="SLFN_AlbA_2"/>
    <property type="match status" value="1"/>
</dbReference>
<evidence type="ECO:0000313" key="3">
    <source>
        <dbReference type="EMBL" id="CUN66391.1"/>
    </source>
</evidence>
<dbReference type="Pfam" id="PF13749">
    <property type="entry name" value="HATPase_c_4"/>
    <property type="match status" value="1"/>
</dbReference>
<sequence>MIEQLIAEATECDFKVALEIKKPKSWLKSVSSFSNGIGGTLFFGISDDRKPIGLSDVQKDAEAISRLIKERITPLPQFILKPLQEDGKNLLALEVSPGRSTPYYYKADGVMEAYIRVGNESVIAPDYIVNELILKGTNQSFDTLTTDAVKKDYSFTLLEATYLERTGLRFEPSDYVSFGLADKNGFLTNAGKLMTDQHTVYNSRMFCTRWNGLEKGSIFDDALDDKEYEGNLIYLLKSGSEFIRNNSKVRFVKEAQYRVDKPDYAERAVTEALVNALIHRDYIVLGSEVHIDMYDDRVEITSPGGMFGGGSIQEYDIYSIRSMRRNPVIADLFHRMKYMERRGSGLRKIVSETEKLPGYSEIYKPEFFSTATDFRVILKNVNYHLSQKDLVSDQDCDQVSDQDRSQDILHAVLDFCITEKSKQEICSFIGYRNLTYFTRKYLNPLLASGQLKMTIPDKPNSRKQKYITVHSE</sequence>
<reference evidence="3 4" key="1">
    <citation type="submission" date="2015-09" db="EMBL/GenBank/DDBJ databases">
        <authorList>
            <consortium name="Pathogen Informatics"/>
        </authorList>
    </citation>
    <scope>NUCLEOTIDE SEQUENCE [LARGE SCALE GENOMIC DNA]</scope>
    <source>
        <strain evidence="3 4">2789STDY5608835</strain>
    </source>
</reference>
<dbReference type="PANTHER" id="PTHR30595">
    <property type="entry name" value="GLPR-RELATED TRANSCRIPTIONAL REPRESSOR"/>
    <property type="match status" value="1"/>
</dbReference>
<dbReference type="AlphaFoldDB" id="A0A173YQE0"/>
<organism evidence="3 4">
    <name type="scientific">Roseburia inulinivorans</name>
    <dbReference type="NCBI Taxonomy" id="360807"/>
    <lineage>
        <taxon>Bacteria</taxon>
        <taxon>Bacillati</taxon>
        <taxon>Bacillota</taxon>
        <taxon>Clostridia</taxon>
        <taxon>Lachnospirales</taxon>
        <taxon>Lachnospiraceae</taxon>
        <taxon>Roseburia</taxon>
    </lineage>
</organism>
<dbReference type="InterPro" id="IPR038461">
    <property type="entry name" value="Schlafen_AlbA_2_dom_sf"/>
</dbReference>
<dbReference type="InterPro" id="IPR007421">
    <property type="entry name" value="Schlafen_AlbA_2_dom"/>
</dbReference>
<dbReference type="Pfam" id="PF21247">
    <property type="entry name" value="Fic-like_C"/>
    <property type="match status" value="1"/>
</dbReference>
<dbReference type="EMBL" id="CYYR01000005">
    <property type="protein sequence ID" value="CUN66391.1"/>
    <property type="molecule type" value="Genomic_DNA"/>
</dbReference>
<evidence type="ECO:0000259" key="2">
    <source>
        <dbReference type="Pfam" id="PF21247"/>
    </source>
</evidence>
<protein>
    <submittedName>
        <fullName evidence="3">Divergent AAA domain</fullName>
    </submittedName>
</protein>
<dbReference type="Gene3D" id="3.30.565.60">
    <property type="match status" value="1"/>
</dbReference>
<feature type="domain" description="Filamentation induced by cAMP protein Fic-like C-terminal" evidence="2">
    <location>
        <begin position="418"/>
        <end position="466"/>
    </location>
</feature>
<dbReference type="InterPro" id="IPR038475">
    <property type="entry name" value="RecG_C_sf"/>
</dbReference>
<proteinExistence type="predicted"/>
<feature type="domain" description="Schlafen AlbA-2" evidence="1">
    <location>
        <begin position="8"/>
        <end position="122"/>
    </location>
</feature>
<accession>A0A173YQE0</accession>
<dbReference type="Proteomes" id="UP000095395">
    <property type="component" value="Unassembled WGS sequence"/>
</dbReference>
<dbReference type="RefSeq" id="WP_055301632.1">
    <property type="nucleotide sequence ID" value="NZ_CYYR01000005.1"/>
</dbReference>
<evidence type="ECO:0000313" key="4">
    <source>
        <dbReference type="Proteomes" id="UP000095395"/>
    </source>
</evidence>
<dbReference type="Gene3D" id="3.30.950.30">
    <property type="entry name" value="Schlafen, AAA domain"/>
    <property type="match status" value="1"/>
</dbReference>
<dbReference type="PANTHER" id="PTHR30595:SF6">
    <property type="entry name" value="SCHLAFEN ALBA-2 DOMAIN-CONTAINING PROTEIN"/>
    <property type="match status" value="1"/>
</dbReference>
<name>A0A173YQE0_9FIRM</name>
<dbReference type="GeneID" id="75161002"/>
<dbReference type="InterPro" id="IPR049514">
    <property type="entry name" value="Fic-like_C"/>
</dbReference>
<gene>
    <name evidence="3" type="ORF">ERS852392_01024</name>
</gene>